<comment type="subcellular location">
    <subcellularLocation>
        <location evidence="1">Cell membrane</location>
        <topology evidence="1">Multi-pass membrane protein</topology>
    </subcellularLocation>
</comment>
<keyword evidence="2" id="KW-0813">Transport</keyword>
<evidence type="ECO:0000256" key="2">
    <source>
        <dbReference type="ARBA" id="ARBA00022448"/>
    </source>
</evidence>
<dbReference type="KEGG" id="bacg:D2962_16595"/>
<feature type="transmembrane region" description="Helical" evidence="7">
    <location>
        <begin position="12"/>
        <end position="31"/>
    </location>
</feature>
<proteinExistence type="predicted"/>
<evidence type="ECO:0000313" key="9">
    <source>
        <dbReference type="Proteomes" id="UP000280960"/>
    </source>
</evidence>
<feature type="transmembrane region" description="Helical" evidence="7">
    <location>
        <begin position="80"/>
        <end position="101"/>
    </location>
</feature>
<name>A0A3G2RAE8_9FIRM</name>
<dbReference type="RefSeq" id="WP_120765997.1">
    <property type="nucleotide sequence ID" value="NZ_CP033169.1"/>
</dbReference>
<evidence type="ECO:0000313" key="8">
    <source>
        <dbReference type="EMBL" id="AYO31998.1"/>
    </source>
</evidence>
<keyword evidence="9" id="KW-1185">Reference proteome</keyword>
<dbReference type="GO" id="GO:0005886">
    <property type="term" value="C:plasma membrane"/>
    <property type="evidence" value="ECO:0007669"/>
    <property type="project" value="UniProtKB-SubCell"/>
</dbReference>
<keyword evidence="5 7" id="KW-1133">Transmembrane helix</keyword>
<feature type="transmembrane region" description="Helical" evidence="7">
    <location>
        <begin position="349"/>
        <end position="373"/>
    </location>
</feature>
<reference evidence="8 9" key="1">
    <citation type="submission" date="2018-10" db="EMBL/GenBank/DDBJ databases">
        <authorList>
            <person name="Zhang X."/>
        </authorList>
    </citation>
    <scope>NUCLEOTIDE SEQUENCE [LARGE SCALE GENOMIC DNA]</scope>
    <source>
        <strain evidence="8 9">SK-G1</strain>
    </source>
</reference>
<feature type="transmembrane region" description="Helical" evidence="7">
    <location>
        <begin position="325"/>
        <end position="343"/>
    </location>
</feature>
<dbReference type="EMBL" id="CP033169">
    <property type="protein sequence ID" value="AYO31998.1"/>
    <property type="molecule type" value="Genomic_DNA"/>
</dbReference>
<keyword evidence="4 7" id="KW-0812">Transmembrane</keyword>
<gene>
    <name evidence="8" type="ORF">D2962_16595</name>
</gene>
<dbReference type="Proteomes" id="UP000280960">
    <property type="component" value="Chromosome"/>
</dbReference>
<protein>
    <submittedName>
        <fullName evidence="8">Dicarboxylate/amino acid:cation symporter</fullName>
    </submittedName>
</protein>
<evidence type="ECO:0000256" key="5">
    <source>
        <dbReference type="ARBA" id="ARBA00022989"/>
    </source>
</evidence>
<feature type="transmembrane region" description="Helical" evidence="7">
    <location>
        <begin position="223"/>
        <end position="241"/>
    </location>
</feature>
<evidence type="ECO:0000256" key="4">
    <source>
        <dbReference type="ARBA" id="ARBA00022692"/>
    </source>
</evidence>
<dbReference type="PRINTS" id="PR00173">
    <property type="entry name" value="EDTRNSPORT"/>
</dbReference>
<keyword evidence="3" id="KW-1003">Cell membrane</keyword>
<feature type="transmembrane region" description="Helical" evidence="7">
    <location>
        <begin position="144"/>
        <end position="163"/>
    </location>
</feature>
<accession>A0A3G2RAE8</accession>
<dbReference type="InterPro" id="IPR036458">
    <property type="entry name" value="Na:dicarbo_symporter_sf"/>
</dbReference>
<evidence type="ECO:0000256" key="1">
    <source>
        <dbReference type="ARBA" id="ARBA00004651"/>
    </source>
</evidence>
<dbReference type="Pfam" id="PF00375">
    <property type="entry name" value="SDF"/>
    <property type="match status" value="1"/>
</dbReference>
<sequence length="411" mass="43999">MGFKQWYGKVSLANKILIAMVLGAIIGYIVGPSITVLDPIGTIFLRLLKMVILPLVFFSIAAGTSSVVDLSRLKRIGGLFLVYWLFSSLAAASVGVIWALIIKPGVGVKLAEKAAEQTGNINMLQTFINWIPDNVAAAFTNFNMIQVIVFAIACGLTAAVMGESDSGKFLRNLFRSGDEMMMKMVGYIMEFAPYGVFALMANITGTVGTMVLGALAKMLVTQYVAYATVLIVVYPIILMVFAKVNPIQHFRNIFPAMLVAFSTCSSSATLPVTMESTKKRAGVPEDTVNLIAPPAATINMHACAAEMPIYALFAAQLFGVHFSPATFIYIIILGVIMAAGVAGVPGGAIMMAAVLMNIMGMPLTIVPWIAGIYRLIDMPNTMLNVTGDTVGMVTVASLMGELDKETFEKAK</sequence>
<feature type="transmembrane region" description="Helical" evidence="7">
    <location>
        <begin position="184"/>
        <end position="203"/>
    </location>
</feature>
<evidence type="ECO:0000256" key="3">
    <source>
        <dbReference type="ARBA" id="ARBA00022475"/>
    </source>
</evidence>
<dbReference type="AlphaFoldDB" id="A0A3G2RAE8"/>
<dbReference type="Gene3D" id="1.10.3860.10">
    <property type="entry name" value="Sodium:dicarboxylate symporter"/>
    <property type="match status" value="1"/>
</dbReference>
<dbReference type="SUPFAM" id="SSF118215">
    <property type="entry name" value="Proton glutamate symport protein"/>
    <property type="match status" value="1"/>
</dbReference>
<feature type="transmembrane region" description="Helical" evidence="7">
    <location>
        <begin position="43"/>
        <end position="68"/>
    </location>
</feature>
<evidence type="ECO:0000256" key="6">
    <source>
        <dbReference type="ARBA" id="ARBA00023136"/>
    </source>
</evidence>
<dbReference type="GO" id="GO:0015293">
    <property type="term" value="F:symporter activity"/>
    <property type="evidence" value="ECO:0007669"/>
    <property type="project" value="UniProtKB-KW"/>
</dbReference>
<organism evidence="8 9">
    <name type="scientific">Biomaibacter acetigenes</name>
    <dbReference type="NCBI Taxonomy" id="2316383"/>
    <lineage>
        <taxon>Bacteria</taxon>
        <taxon>Bacillati</taxon>
        <taxon>Bacillota</taxon>
        <taxon>Clostridia</taxon>
        <taxon>Thermosediminibacterales</taxon>
        <taxon>Tepidanaerobacteraceae</taxon>
        <taxon>Biomaibacter</taxon>
    </lineage>
</organism>
<keyword evidence="6 7" id="KW-0472">Membrane</keyword>
<dbReference type="InterPro" id="IPR001991">
    <property type="entry name" value="Na-dicarboxylate_symporter"/>
</dbReference>
<dbReference type="PANTHER" id="PTHR42865:SF7">
    <property type="entry name" value="PROTON_GLUTAMATE-ASPARTATE SYMPORTER"/>
    <property type="match status" value="1"/>
</dbReference>
<dbReference type="PANTHER" id="PTHR42865">
    <property type="entry name" value="PROTON/GLUTAMATE-ASPARTATE SYMPORTER"/>
    <property type="match status" value="1"/>
</dbReference>
<evidence type="ECO:0000256" key="7">
    <source>
        <dbReference type="SAM" id="Phobius"/>
    </source>
</evidence>